<evidence type="ECO:0000313" key="1">
    <source>
        <dbReference type="EMBL" id="KAJ9576356.1"/>
    </source>
</evidence>
<feature type="non-terminal residue" evidence="1">
    <location>
        <position position="64"/>
    </location>
</feature>
<dbReference type="AlphaFoldDB" id="A0AAD8E4C6"/>
<sequence length="64" mass="7370">QPKLVTGLRMFELRGRVTHGELEYLHNRPIIWSVQLDGSTDVSLPLEETSEARERRRLEIANGV</sequence>
<reference evidence="1" key="1">
    <citation type="journal article" date="2023" name="IScience">
        <title>Live-bearing cockroach genome reveals convergent evolutionary mechanisms linked to viviparity in insects and beyond.</title>
        <authorList>
            <person name="Fouks B."/>
            <person name="Harrison M.C."/>
            <person name="Mikhailova A.A."/>
            <person name="Marchal E."/>
            <person name="English S."/>
            <person name="Carruthers M."/>
            <person name="Jennings E.C."/>
            <person name="Chiamaka E.L."/>
            <person name="Frigard R.A."/>
            <person name="Pippel M."/>
            <person name="Attardo G.M."/>
            <person name="Benoit J.B."/>
            <person name="Bornberg-Bauer E."/>
            <person name="Tobe S.S."/>
        </authorList>
    </citation>
    <scope>NUCLEOTIDE SEQUENCE</scope>
    <source>
        <strain evidence="1">Stay&amp;Tobe</strain>
    </source>
</reference>
<dbReference type="EMBL" id="JASPKZ010009799">
    <property type="protein sequence ID" value="KAJ9576356.1"/>
    <property type="molecule type" value="Genomic_DNA"/>
</dbReference>
<organism evidence="1 2">
    <name type="scientific">Diploptera punctata</name>
    <name type="common">Pacific beetle cockroach</name>
    <dbReference type="NCBI Taxonomy" id="6984"/>
    <lineage>
        <taxon>Eukaryota</taxon>
        <taxon>Metazoa</taxon>
        <taxon>Ecdysozoa</taxon>
        <taxon>Arthropoda</taxon>
        <taxon>Hexapoda</taxon>
        <taxon>Insecta</taxon>
        <taxon>Pterygota</taxon>
        <taxon>Neoptera</taxon>
        <taxon>Polyneoptera</taxon>
        <taxon>Dictyoptera</taxon>
        <taxon>Blattodea</taxon>
        <taxon>Blaberoidea</taxon>
        <taxon>Blaberidae</taxon>
        <taxon>Diplopterinae</taxon>
        <taxon>Diploptera</taxon>
    </lineage>
</organism>
<evidence type="ECO:0000313" key="2">
    <source>
        <dbReference type="Proteomes" id="UP001233999"/>
    </source>
</evidence>
<reference evidence="1" key="2">
    <citation type="submission" date="2023-05" db="EMBL/GenBank/DDBJ databases">
        <authorList>
            <person name="Fouks B."/>
        </authorList>
    </citation>
    <scope>NUCLEOTIDE SEQUENCE</scope>
    <source>
        <strain evidence="1">Stay&amp;Tobe</strain>
        <tissue evidence="1">Testes</tissue>
    </source>
</reference>
<name>A0AAD8E4C6_DIPPU</name>
<comment type="caution">
    <text evidence="1">The sequence shown here is derived from an EMBL/GenBank/DDBJ whole genome shotgun (WGS) entry which is preliminary data.</text>
</comment>
<feature type="non-terminal residue" evidence="1">
    <location>
        <position position="1"/>
    </location>
</feature>
<dbReference type="Proteomes" id="UP001233999">
    <property type="component" value="Unassembled WGS sequence"/>
</dbReference>
<keyword evidence="2" id="KW-1185">Reference proteome</keyword>
<accession>A0AAD8E4C6</accession>
<protein>
    <submittedName>
        <fullName evidence="1">Uncharacterized protein</fullName>
    </submittedName>
</protein>
<proteinExistence type="predicted"/>
<gene>
    <name evidence="1" type="ORF">L9F63_006801</name>
</gene>